<proteinExistence type="predicted"/>
<dbReference type="Pfam" id="PF00072">
    <property type="entry name" value="Response_reg"/>
    <property type="match status" value="1"/>
</dbReference>
<dbReference type="InterPro" id="IPR011006">
    <property type="entry name" value="CheY-like_superfamily"/>
</dbReference>
<dbReference type="EMBL" id="CP089984">
    <property type="protein sequence ID" value="WXB13097.1"/>
    <property type="molecule type" value="Genomic_DNA"/>
</dbReference>
<dbReference type="InterPro" id="IPR036097">
    <property type="entry name" value="HisK_dim/P_sf"/>
</dbReference>
<comment type="catalytic activity">
    <reaction evidence="1">
        <text>ATP + protein L-histidine = ADP + protein N-phospho-L-histidine.</text>
        <dbReference type="EC" id="2.7.13.3"/>
    </reaction>
</comment>
<dbReference type="SMART" id="SM00091">
    <property type="entry name" value="PAS"/>
    <property type="match status" value="2"/>
</dbReference>
<dbReference type="CDD" id="cd00130">
    <property type="entry name" value="PAS"/>
    <property type="match status" value="2"/>
</dbReference>
<dbReference type="InterPro" id="IPR013767">
    <property type="entry name" value="PAS_fold"/>
</dbReference>
<name>A0ABZ2LQR2_9BACT</name>
<gene>
    <name evidence="9" type="ORF">LZC94_35285</name>
</gene>
<dbReference type="PROSITE" id="PS50112">
    <property type="entry name" value="PAS"/>
    <property type="match status" value="2"/>
</dbReference>
<dbReference type="Gene3D" id="3.30.450.40">
    <property type="match status" value="1"/>
</dbReference>
<reference evidence="9 10" key="1">
    <citation type="submission" date="2021-12" db="EMBL/GenBank/DDBJ databases">
        <title>Discovery of the Pendulisporaceae a myxobacterial family with distinct sporulation behavior and unique specialized metabolism.</title>
        <authorList>
            <person name="Garcia R."/>
            <person name="Popoff A."/>
            <person name="Bader C.D."/>
            <person name="Loehr J."/>
            <person name="Walesch S."/>
            <person name="Walt C."/>
            <person name="Boldt J."/>
            <person name="Bunk B."/>
            <person name="Haeckl F.J.F.P.J."/>
            <person name="Gunesch A.P."/>
            <person name="Birkelbach J."/>
            <person name="Nuebel U."/>
            <person name="Pietschmann T."/>
            <person name="Bach T."/>
            <person name="Mueller R."/>
        </authorList>
    </citation>
    <scope>NUCLEOTIDE SEQUENCE [LARGE SCALE GENOMIC DNA]</scope>
    <source>
        <strain evidence="9 10">MSr11954</strain>
    </source>
</reference>
<dbReference type="CDD" id="cd00082">
    <property type="entry name" value="HisKA"/>
    <property type="match status" value="1"/>
</dbReference>
<keyword evidence="10" id="KW-1185">Reference proteome</keyword>
<dbReference type="InterPro" id="IPR000014">
    <property type="entry name" value="PAS"/>
</dbReference>
<feature type="domain" description="Response regulatory" evidence="7">
    <location>
        <begin position="5"/>
        <end position="121"/>
    </location>
</feature>
<dbReference type="Pfam" id="PF00512">
    <property type="entry name" value="HisKA"/>
    <property type="match status" value="1"/>
</dbReference>
<evidence type="ECO:0000259" key="8">
    <source>
        <dbReference type="PROSITE" id="PS50112"/>
    </source>
</evidence>
<dbReference type="PANTHER" id="PTHR43047">
    <property type="entry name" value="TWO-COMPONENT HISTIDINE PROTEIN KINASE"/>
    <property type="match status" value="1"/>
</dbReference>
<keyword evidence="6" id="KW-0175">Coiled coil</keyword>
<dbReference type="InterPro" id="IPR003661">
    <property type="entry name" value="HisK_dim/P_dom"/>
</dbReference>
<dbReference type="EC" id="2.7.13.3" evidence="2"/>
<evidence type="ECO:0000313" key="10">
    <source>
        <dbReference type="Proteomes" id="UP001370348"/>
    </source>
</evidence>
<dbReference type="SUPFAM" id="SSF52172">
    <property type="entry name" value="CheY-like"/>
    <property type="match status" value="1"/>
</dbReference>
<evidence type="ECO:0000256" key="2">
    <source>
        <dbReference type="ARBA" id="ARBA00012438"/>
    </source>
</evidence>
<dbReference type="SUPFAM" id="SSF55781">
    <property type="entry name" value="GAF domain-like"/>
    <property type="match status" value="1"/>
</dbReference>
<dbReference type="SMART" id="SM00448">
    <property type="entry name" value="REC"/>
    <property type="match status" value="1"/>
</dbReference>
<dbReference type="PROSITE" id="PS50110">
    <property type="entry name" value="RESPONSE_REGULATORY"/>
    <property type="match status" value="1"/>
</dbReference>
<dbReference type="PANTHER" id="PTHR43047:SF64">
    <property type="entry name" value="HISTIDINE KINASE CONTAINING CHEY-HOMOLOGOUS RECEIVER DOMAIN AND PAS DOMAIN-RELATED"/>
    <property type="match status" value="1"/>
</dbReference>
<feature type="domain" description="PAS" evidence="8">
    <location>
        <begin position="445"/>
        <end position="498"/>
    </location>
</feature>
<keyword evidence="3" id="KW-0808">Transferase</keyword>
<dbReference type="SMART" id="SM00065">
    <property type="entry name" value="GAF"/>
    <property type="match status" value="1"/>
</dbReference>
<evidence type="ECO:0000256" key="5">
    <source>
        <dbReference type="PROSITE-ProRule" id="PRU00169"/>
    </source>
</evidence>
<dbReference type="NCBIfam" id="TIGR00229">
    <property type="entry name" value="sensory_box"/>
    <property type="match status" value="2"/>
</dbReference>
<dbReference type="SUPFAM" id="SSF55785">
    <property type="entry name" value="PYP-like sensor domain (PAS domain)"/>
    <property type="match status" value="2"/>
</dbReference>
<protein>
    <recommendedName>
        <fullName evidence="2">histidine kinase</fullName>
        <ecNumber evidence="2">2.7.13.3</ecNumber>
    </recommendedName>
</protein>
<dbReference type="SUPFAM" id="SSF47384">
    <property type="entry name" value="Homodimeric domain of signal transducing histidine kinase"/>
    <property type="match status" value="1"/>
</dbReference>
<evidence type="ECO:0000256" key="1">
    <source>
        <dbReference type="ARBA" id="ARBA00000085"/>
    </source>
</evidence>
<dbReference type="Gene3D" id="1.10.287.130">
    <property type="match status" value="1"/>
</dbReference>
<dbReference type="Gene3D" id="3.30.450.20">
    <property type="entry name" value="PAS domain"/>
    <property type="match status" value="2"/>
</dbReference>
<dbReference type="SMART" id="SM00388">
    <property type="entry name" value="HisKA"/>
    <property type="match status" value="1"/>
</dbReference>
<dbReference type="InterPro" id="IPR003018">
    <property type="entry name" value="GAF"/>
</dbReference>
<keyword evidence="4" id="KW-0418">Kinase</keyword>
<dbReference type="InterPro" id="IPR029016">
    <property type="entry name" value="GAF-like_dom_sf"/>
</dbReference>
<dbReference type="InterPro" id="IPR001789">
    <property type="entry name" value="Sig_transdc_resp-reg_receiver"/>
</dbReference>
<evidence type="ECO:0000259" key="7">
    <source>
        <dbReference type="PROSITE" id="PS50110"/>
    </source>
</evidence>
<feature type="coiled-coil region" evidence="6">
    <location>
        <begin position="558"/>
        <end position="585"/>
    </location>
</feature>
<feature type="domain" description="PAS" evidence="8">
    <location>
        <begin position="322"/>
        <end position="392"/>
    </location>
</feature>
<sequence length="691" mass="76268">MSSRPVLVVDDDTVSRHVLCQALGQADLRHVAVGSGAEALQKIQEIDPCIVVLDLVMPPPDGYEILGHLRARPETRDLPVVVLTALDADNEIARAFEAGADDFVRKPFKPVELVARIRGQLRLRAVMEELARKEKDAQVVLELTQALASNLDFRGILFTVVQRIAEVAKVDRVSIVLVSEQADLGYVVAASDDAELRDLPIDLSKYPEIRQVLENGEPLVITDAETHPLLEIVRHGARANAGARAFASIAILPILYEGKPMGVLFVRSKSTFAFGGHELALCTTVSNAMAIALRNARVLQSLRDQTQKVNVARFEAERRLRSLQRYADFFESSADGIVVIDSEGRLLFSNPKAREITGYPESDFRGRRLGDLFDESDISLARELRDGFAQGHFPRGVDVRIRKKEGQRATLSINFNSVLREEGVVLCSFRDVTHERTVEADLVKTRDFLRRIIDTSGDAIISADMQGRVLVFNNAAERIYGRPTRDVIGSDVRELYPPGVARNIMRMIREGGGRIEGVRTEVLDAQKNRVPVALSAAFLYEQDTLVGSVGIFTDLREKVRMEQRLAQAQEQLLAQERQAIVAELAGAAAHELNQPLTSVMAYAELIKRRLDAESPVFAAVDVIFNEAERMAEIVRKIGKITRYETKAYVGQAKILDLDKASENGEGDGRDDGASAFDVGAIPAHRIGKAGD</sequence>
<dbReference type="Gene3D" id="3.40.50.2300">
    <property type="match status" value="1"/>
</dbReference>
<evidence type="ECO:0000256" key="4">
    <source>
        <dbReference type="ARBA" id="ARBA00022777"/>
    </source>
</evidence>
<dbReference type="Proteomes" id="UP001370348">
    <property type="component" value="Chromosome"/>
</dbReference>
<evidence type="ECO:0000256" key="6">
    <source>
        <dbReference type="SAM" id="Coils"/>
    </source>
</evidence>
<accession>A0ABZ2LQR2</accession>
<evidence type="ECO:0000313" key="9">
    <source>
        <dbReference type="EMBL" id="WXB13097.1"/>
    </source>
</evidence>
<dbReference type="Pfam" id="PF01590">
    <property type="entry name" value="GAF"/>
    <property type="match status" value="1"/>
</dbReference>
<evidence type="ECO:0000256" key="3">
    <source>
        <dbReference type="ARBA" id="ARBA00022679"/>
    </source>
</evidence>
<feature type="modified residue" description="4-aspartylphosphate" evidence="5">
    <location>
        <position position="54"/>
    </location>
</feature>
<dbReference type="InterPro" id="IPR035965">
    <property type="entry name" value="PAS-like_dom_sf"/>
</dbReference>
<dbReference type="Pfam" id="PF00989">
    <property type="entry name" value="PAS"/>
    <property type="match status" value="2"/>
</dbReference>
<keyword evidence="5" id="KW-0597">Phosphoprotein</keyword>
<organism evidence="9 10">
    <name type="scientific">Pendulispora albinea</name>
    <dbReference type="NCBI Taxonomy" id="2741071"/>
    <lineage>
        <taxon>Bacteria</taxon>
        <taxon>Pseudomonadati</taxon>
        <taxon>Myxococcota</taxon>
        <taxon>Myxococcia</taxon>
        <taxon>Myxococcales</taxon>
        <taxon>Sorangiineae</taxon>
        <taxon>Pendulisporaceae</taxon>
        <taxon>Pendulispora</taxon>
    </lineage>
</organism>